<organism evidence="2 3">
    <name type="scientific">Phytophthora palmivora</name>
    <dbReference type="NCBI Taxonomy" id="4796"/>
    <lineage>
        <taxon>Eukaryota</taxon>
        <taxon>Sar</taxon>
        <taxon>Stramenopiles</taxon>
        <taxon>Oomycota</taxon>
        <taxon>Peronosporomycetes</taxon>
        <taxon>Peronosporales</taxon>
        <taxon>Peronosporaceae</taxon>
        <taxon>Phytophthora</taxon>
    </lineage>
</organism>
<keyword evidence="3" id="KW-1185">Reference proteome</keyword>
<feature type="region of interest" description="Disordered" evidence="1">
    <location>
        <begin position="1"/>
        <end position="31"/>
    </location>
</feature>
<accession>A0A2P4YQN9</accession>
<dbReference type="SUPFAM" id="SSF57889">
    <property type="entry name" value="Cysteine-rich domain"/>
    <property type="match status" value="1"/>
</dbReference>
<dbReference type="EMBL" id="NCKW01000714">
    <property type="protein sequence ID" value="POM80096.1"/>
    <property type="molecule type" value="Genomic_DNA"/>
</dbReference>
<dbReference type="InterPro" id="IPR013083">
    <property type="entry name" value="Znf_RING/FYVE/PHD"/>
</dbReference>
<name>A0A2P4YQN9_9STRA</name>
<dbReference type="AlphaFoldDB" id="A0A2P4YQN9"/>
<evidence type="ECO:0000313" key="2">
    <source>
        <dbReference type="EMBL" id="POM80096.1"/>
    </source>
</evidence>
<reference evidence="2 3" key="1">
    <citation type="journal article" date="2017" name="Genome Biol. Evol.">
        <title>Phytophthora megakarya and P. palmivora, closely related causal agents of cacao black pod rot, underwent increases in genome sizes and gene numbers by different mechanisms.</title>
        <authorList>
            <person name="Ali S.S."/>
            <person name="Shao J."/>
            <person name="Lary D.J."/>
            <person name="Kronmiller B."/>
            <person name="Shen D."/>
            <person name="Strem M.D."/>
            <person name="Amoako-Attah I."/>
            <person name="Akrofi A.Y."/>
            <person name="Begoude B.A."/>
            <person name="Ten Hoopen G.M."/>
            <person name="Coulibaly K."/>
            <person name="Kebe B.I."/>
            <person name="Melnick R.L."/>
            <person name="Guiltinan M.J."/>
            <person name="Tyler B.M."/>
            <person name="Meinhardt L.W."/>
            <person name="Bailey B.A."/>
        </authorList>
    </citation>
    <scope>NUCLEOTIDE SEQUENCE [LARGE SCALE GENOMIC DNA]</scope>
    <source>
        <strain evidence="3">sbr112.9</strain>
    </source>
</reference>
<feature type="compositionally biased region" description="Low complexity" evidence="1">
    <location>
        <begin position="8"/>
        <end position="21"/>
    </location>
</feature>
<protein>
    <submittedName>
        <fullName evidence="2">FYVE/PHD zinc finger</fullName>
    </submittedName>
</protein>
<gene>
    <name evidence="2" type="ORF">PHPALM_2107</name>
</gene>
<dbReference type="Gene3D" id="3.30.40.10">
    <property type="entry name" value="Zinc/RING finger domain, C3HC4 (zinc finger)"/>
    <property type="match status" value="1"/>
</dbReference>
<dbReference type="InterPro" id="IPR046349">
    <property type="entry name" value="C1-like_sf"/>
</dbReference>
<proteinExistence type="predicted"/>
<evidence type="ECO:0000256" key="1">
    <source>
        <dbReference type="SAM" id="MobiDB-lite"/>
    </source>
</evidence>
<dbReference type="OrthoDB" id="20839at2759"/>
<comment type="caution">
    <text evidence="2">The sequence shown here is derived from an EMBL/GenBank/DDBJ whole genome shotgun (WGS) entry which is preliminary data.</text>
</comment>
<evidence type="ECO:0000313" key="3">
    <source>
        <dbReference type="Proteomes" id="UP000237271"/>
    </source>
</evidence>
<dbReference type="Proteomes" id="UP000237271">
    <property type="component" value="Unassembled WGS sequence"/>
</dbReference>
<sequence>MSKESESTDATSAAPADSAAPIDTETDDLIVGTPETAADLVLEQVHDAAVGTQDSTLNNALDASEGIKSEGKESVDQVLKCSECERVESANRGDQLRVCVGCKVAVHTKCYVNVLPLTDEMENIVAEKKDKEMETSEWKFRSSVVKFISIPAAVRRVRFVRELRLR</sequence>